<dbReference type="GO" id="GO:0016747">
    <property type="term" value="F:acyltransferase activity, transferring groups other than amino-acyl groups"/>
    <property type="evidence" value="ECO:0007669"/>
    <property type="project" value="InterPro"/>
</dbReference>
<feature type="domain" description="N-acetyltransferase" evidence="1">
    <location>
        <begin position="4"/>
        <end position="156"/>
    </location>
</feature>
<sequence length="159" mass="18105">MIDFRGRPTRDEDLDWILRLETAEREAGWIKGSTRDQHRAWFGDPNIAHVVFEQDGDAVGYAILRGLLSPDRDIELKRVVVETKGKGHGRAAIRWCRHFAFAEHGAHRLWLDTYEHNVRAQGLYESEGFVREGLLREAARTDSGYVSLVIYSLLASDAG</sequence>
<dbReference type="AlphaFoldDB" id="A0A8S8XB06"/>
<evidence type="ECO:0000259" key="1">
    <source>
        <dbReference type="PROSITE" id="PS51186"/>
    </source>
</evidence>
<reference evidence="2" key="1">
    <citation type="submission" date="2021-02" db="EMBL/GenBank/DDBJ databases">
        <title>Genome sequence of Rhodospirillales sp. strain TMPK1 isolated from soil.</title>
        <authorList>
            <person name="Nakai R."/>
            <person name="Kusada H."/>
            <person name="Tamaki H."/>
        </authorList>
    </citation>
    <scope>NUCLEOTIDE SEQUENCE</scope>
    <source>
        <strain evidence="2">TMPK1</strain>
    </source>
</reference>
<dbReference type="Proteomes" id="UP000681075">
    <property type="component" value="Unassembled WGS sequence"/>
</dbReference>
<gene>
    <name evidence="2" type="ORF">TMPK1_28900</name>
</gene>
<dbReference type="InterPro" id="IPR000182">
    <property type="entry name" value="GNAT_dom"/>
</dbReference>
<dbReference type="PANTHER" id="PTHR43415:SF3">
    <property type="entry name" value="GNAT-FAMILY ACETYLTRANSFERASE"/>
    <property type="match status" value="1"/>
</dbReference>
<evidence type="ECO:0000313" key="2">
    <source>
        <dbReference type="EMBL" id="GIL40653.1"/>
    </source>
</evidence>
<proteinExistence type="predicted"/>
<comment type="caution">
    <text evidence="2">The sequence shown here is derived from an EMBL/GenBank/DDBJ whole genome shotgun (WGS) entry which is preliminary data.</text>
</comment>
<dbReference type="CDD" id="cd04301">
    <property type="entry name" value="NAT_SF"/>
    <property type="match status" value="1"/>
</dbReference>
<dbReference type="PROSITE" id="PS51186">
    <property type="entry name" value="GNAT"/>
    <property type="match status" value="1"/>
</dbReference>
<dbReference type="SUPFAM" id="SSF55729">
    <property type="entry name" value="Acyl-CoA N-acyltransferases (Nat)"/>
    <property type="match status" value="1"/>
</dbReference>
<accession>A0A8S8XB06</accession>
<keyword evidence="3" id="KW-1185">Reference proteome</keyword>
<dbReference type="Pfam" id="PF00583">
    <property type="entry name" value="Acetyltransf_1"/>
    <property type="match status" value="1"/>
</dbReference>
<organism evidence="2 3">
    <name type="scientific">Roseiterribacter gracilis</name>
    <dbReference type="NCBI Taxonomy" id="2812848"/>
    <lineage>
        <taxon>Bacteria</taxon>
        <taxon>Pseudomonadati</taxon>
        <taxon>Pseudomonadota</taxon>
        <taxon>Alphaproteobacteria</taxon>
        <taxon>Rhodospirillales</taxon>
        <taxon>Roseiterribacteraceae</taxon>
        <taxon>Roseiterribacter</taxon>
    </lineage>
</organism>
<dbReference type="Gene3D" id="3.40.630.30">
    <property type="match status" value="1"/>
</dbReference>
<dbReference type="InterPro" id="IPR016181">
    <property type="entry name" value="Acyl_CoA_acyltransferase"/>
</dbReference>
<dbReference type="EMBL" id="BOPV01000001">
    <property type="protein sequence ID" value="GIL40653.1"/>
    <property type="molecule type" value="Genomic_DNA"/>
</dbReference>
<evidence type="ECO:0000313" key="3">
    <source>
        <dbReference type="Proteomes" id="UP000681075"/>
    </source>
</evidence>
<dbReference type="PANTHER" id="PTHR43415">
    <property type="entry name" value="SPERMIDINE N(1)-ACETYLTRANSFERASE"/>
    <property type="match status" value="1"/>
</dbReference>
<name>A0A8S8XB06_9PROT</name>
<protein>
    <submittedName>
        <fullName evidence="2">N-acetyltransferase</fullName>
    </submittedName>
</protein>
<dbReference type="RefSeq" id="WP_420243803.1">
    <property type="nucleotide sequence ID" value="NZ_BOPV01000001.1"/>
</dbReference>